<dbReference type="Proteomes" id="UP000002640">
    <property type="component" value="Unassembled WGS sequence"/>
</dbReference>
<sequence>MDFWSICPTELLKTTLHDRKKKLTCSFLAAGPPVSGGGKIVLKKPLEMEIQVQKLSQARRLVRALDKMLSSTSVSTIVAPRAKAGSSDLASRAVSQWRHSVQQTKLFVKETAYDLGLGDYMTERRLPWGADVVADESKQTRHDIVVVEANVGTCTLRVREFVQKLHEAFMTRYVPKLDELYVLDAQGGHADIAKGERLLSFFDTEVDELEYDDQQVRHRLYQHIRLAKLAQVLEMIMRASIRVKVMDEDRNNVDSYLGTACIPLMDLLDQHPRDDMYQLLYLPTTNLRGTAYAAPSPLGVDRGKVHLRLHLKLSESSLFEQANNVYKLWKSRYIEQHEAARRRLHDAVVPAQRRRWMTMKGYLDELKVQSKGKLHWERTPVLLSLVWDIFVLQESSPTHSKQERVNEDELEYTEKVAQMAKDYRDVVMKVHERWVNLQPELDELLTIQAADQIHAHRTPEILDHIEQEVEGLDVGLSTAWQQVKQKWLVLLNALEELVSMQERKLNLTRAPVLLKIVEKRCLKGLNARHSEGVSNIQSRWMAITQPNGPLSELRLMEKKGLHWRRTHELLLLLDEKCEGFADVDDRALTSVQNRWEQVQEWLDEIVQMQLQHTIDCEHTPFVLEKMHLAENGGDDNEQLEGMIEWYSIEEAKLELERIPYHRISTEAEKKNWLAYSRDGKDTRLSITQEEMVFSPENVRFALEERGVIPRTSEFDPTDIDQVASIKAKYEAWISPTLADPKSGSQSVALPTTVSKEIAELETLLKKYRDDDQQAVVLPNPERVAELYEAIESLGKTDLLWNVEHVVSKNRELAVPDDYKLLLREMTIRQISTTEVENLVKSLAFTMQKEVLVEKGIAVPTTANPTTLLQLMHRHQIKEVILPKDTASIQTLLQERGMDRKGDPVILRGVRIGTQATGAASIQTASGAASSTKALNTGLGIIDTQIELLRKTLLIEALRKRNSLIRTFPWRSHALDEEDERTDADMFAAAVEFAELDMSGDFLTLVERFQRQLVHESYTRRLAEYAALDRCMRALLGKDRDEIVTKEEIAMELHNVNKKITGANYRLPPEAFTEDELQRAANAGRIRSPSAEVLARCPTGKNATAMAYYTAISYAGNVFQEMSSFRTRMDPTKNRLADTFPFEDCSSLDGVLIPKQRKTSSLTQSIADWLLGFDTSALSIKRKLSAAHRQRLVWSSAAFTLRNRWLQCGLGWCDHIFGEGVGVKILLDRLLLFEAANKMHMVRTEMLLREVRDKCSRLRERESEAQAKLEERYQTNLELLERLVTLAERCMNNRKLHSEETPVLLHKLEQVCVVPSGLNERHREAYHTVATYWLPQQQHLSELMKMHREGTFSISRTPELLGKMKYHTEGTAGSEELNEEKVAAVAQRVAPELQATFVDRKLNEVRLGQRKEPSILNLDLTEDEGLTNQSVEDGPWKELSHSKRVAQPLSPHEKQTKWKLVKNAVAANAALSASSPTKEKTDKLKVEIGAKVAAPPSPRRKLSLSEELKELLRSPTQWLTGSSFQEETIAPELYYPKEVVLETLGDR</sequence>
<evidence type="ECO:0000313" key="4">
    <source>
        <dbReference type="Proteomes" id="UP000002640"/>
    </source>
</evidence>
<dbReference type="KEGG" id="psoj:PHYSODRAFT_320068"/>
<dbReference type="RefSeq" id="XP_009538862.1">
    <property type="nucleotide sequence ID" value="XM_009540567.1"/>
</dbReference>
<proteinExistence type="predicted"/>
<accession>G5AFL1</accession>
<dbReference type="SUPFAM" id="SSF49562">
    <property type="entry name" value="C2 domain (Calcium/lipid-binding domain, CaLB)"/>
    <property type="match status" value="1"/>
</dbReference>
<feature type="region of interest" description="Disordered" evidence="2">
    <location>
        <begin position="1425"/>
        <end position="1452"/>
    </location>
</feature>
<dbReference type="Gene3D" id="2.60.40.150">
    <property type="entry name" value="C2 domain"/>
    <property type="match status" value="1"/>
</dbReference>
<dbReference type="InterPro" id="IPR035892">
    <property type="entry name" value="C2_domain_sf"/>
</dbReference>
<evidence type="ECO:0000256" key="2">
    <source>
        <dbReference type="SAM" id="MobiDB-lite"/>
    </source>
</evidence>
<protein>
    <submittedName>
        <fullName evidence="3">Uncharacterized protein</fullName>
    </submittedName>
</protein>
<dbReference type="GeneID" id="20644402"/>
<gene>
    <name evidence="3" type="ORF">PHYSODRAFT_320068</name>
</gene>
<dbReference type="EMBL" id="JH159165">
    <property type="protein sequence ID" value="EGZ06001.1"/>
    <property type="molecule type" value="Genomic_DNA"/>
</dbReference>
<keyword evidence="4" id="KW-1185">Reference proteome</keyword>
<name>G5AFL1_PHYSP</name>
<dbReference type="OMA" id="MDEDRNN"/>
<keyword evidence="1" id="KW-0175">Coiled coil</keyword>
<dbReference type="STRING" id="1094619.G5AFL1"/>
<organism evidence="3 4">
    <name type="scientific">Phytophthora sojae (strain P6497)</name>
    <name type="common">Soybean stem and root rot agent</name>
    <name type="synonym">Phytophthora megasperma f. sp. glycines</name>
    <dbReference type="NCBI Taxonomy" id="1094619"/>
    <lineage>
        <taxon>Eukaryota</taxon>
        <taxon>Sar</taxon>
        <taxon>Stramenopiles</taxon>
        <taxon>Oomycota</taxon>
        <taxon>Peronosporomycetes</taxon>
        <taxon>Peronosporales</taxon>
        <taxon>Peronosporaceae</taxon>
        <taxon>Phytophthora</taxon>
    </lineage>
</organism>
<evidence type="ECO:0000313" key="3">
    <source>
        <dbReference type="EMBL" id="EGZ06001.1"/>
    </source>
</evidence>
<dbReference type="SMR" id="G5AFL1"/>
<dbReference type="InParanoid" id="G5AFL1"/>
<reference evidence="3 4" key="1">
    <citation type="journal article" date="2006" name="Science">
        <title>Phytophthora genome sequences uncover evolutionary origins and mechanisms of pathogenesis.</title>
        <authorList>
            <person name="Tyler B.M."/>
            <person name="Tripathy S."/>
            <person name="Zhang X."/>
            <person name="Dehal P."/>
            <person name="Jiang R.H."/>
            <person name="Aerts A."/>
            <person name="Arredondo F.D."/>
            <person name="Baxter L."/>
            <person name="Bensasson D."/>
            <person name="Beynon J.L."/>
            <person name="Chapman J."/>
            <person name="Damasceno C.M."/>
            <person name="Dorrance A.E."/>
            <person name="Dou D."/>
            <person name="Dickerman A.W."/>
            <person name="Dubchak I.L."/>
            <person name="Garbelotto M."/>
            <person name="Gijzen M."/>
            <person name="Gordon S.G."/>
            <person name="Govers F."/>
            <person name="Grunwald N.J."/>
            <person name="Huang W."/>
            <person name="Ivors K.L."/>
            <person name="Jones R.W."/>
            <person name="Kamoun S."/>
            <person name="Krampis K."/>
            <person name="Lamour K.H."/>
            <person name="Lee M.K."/>
            <person name="McDonald W.H."/>
            <person name="Medina M."/>
            <person name="Meijer H.J."/>
            <person name="Nordberg E.K."/>
            <person name="Maclean D.J."/>
            <person name="Ospina-Giraldo M.D."/>
            <person name="Morris P.F."/>
            <person name="Phuntumart V."/>
            <person name="Putnam N.H."/>
            <person name="Rash S."/>
            <person name="Rose J.K."/>
            <person name="Sakihama Y."/>
            <person name="Salamov A.A."/>
            <person name="Savidor A."/>
            <person name="Scheuring C.F."/>
            <person name="Smith B.M."/>
            <person name="Sobral B.W."/>
            <person name="Terry A."/>
            <person name="Torto-Alalibo T.A."/>
            <person name="Win J."/>
            <person name="Xu Z."/>
            <person name="Zhang H."/>
            <person name="Grigoriev I.V."/>
            <person name="Rokhsar D.S."/>
            <person name="Boore J.L."/>
        </authorList>
    </citation>
    <scope>NUCLEOTIDE SEQUENCE [LARGE SCALE GENOMIC DNA]</scope>
    <source>
        <strain evidence="3 4">P6497</strain>
    </source>
</reference>
<evidence type="ECO:0000256" key="1">
    <source>
        <dbReference type="SAM" id="Coils"/>
    </source>
</evidence>
<feature type="coiled-coil region" evidence="1">
    <location>
        <begin position="1240"/>
        <end position="1267"/>
    </location>
</feature>